<feature type="transmembrane region" description="Helical" evidence="7">
    <location>
        <begin position="251"/>
        <end position="271"/>
    </location>
</feature>
<dbReference type="NCBIfam" id="TIGR00544">
    <property type="entry name" value="lgt"/>
    <property type="match status" value="1"/>
</dbReference>
<keyword evidence="2 7" id="KW-1003">Cell membrane</keyword>
<evidence type="ECO:0000313" key="8">
    <source>
        <dbReference type="EMBL" id="AFC25761.1"/>
    </source>
</evidence>
<evidence type="ECO:0000256" key="1">
    <source>
        <dbReference type="ARBA" id="ARBA00007150"/>
    </source>
</evidence>
<dbReference type="Proteomes" id="UP000007519">
    <property type="component" value="Chromosome"/>
</dbReference>
<evidence type="ECO:0000256" key="2">
    <source>
        <dbReference type="ARBA" id="ARBA00022475"/>
    </source>
</evidence>
<dbReference type="RefSeq" id="WP_015693361.1">
    <property type="nucleotide sequence ID" value="NC_016940.1"/>
</dbReference>
<evidence type="ECO:0000256" key="4">
    <source>
        <dbReference type="ARBA" id="ARBA00022692"/>
    </source>
</evidence>
<evidence type="ECO:0000256" key="7">
    <source>
        <dbReference type="HAMAP-Rule" id="MF_01147"/>
    </source>
</evidence>
<dbReference type="AlphaFoldDB" id="H6KZI5"/>
<evidence type="ECO:0000256" key="3">
    <source>
        <dbReference type="ARBA" id="ARBA00022679"/>
    </source>
</evidence>
<feature type="transmembrane region" description="Helical" evidence="7">
    <location>
        <begin position="101"/>
        <end position="126"/>
    </location>
</feature>
<evidence type="ECO:0000256" key="6">
    <source>
        <dbReference type="ARBA" id="ARBA00023136"/>
    </source>
</evidence>
<dbReference type="HAMAP" id="MF_01147">
    <property type="entry name" value="Lgt"/>
    <property type="match status" value="1"/>
</dbReference>
<comment type="catalytic activity">
    <reaction evidence="7">
        <text>L-cysteinyl-[prolipoprotein] + a 1,2-diacyl-sn-glycero-3-phospho-(1'-sn-glycerol) = an S-1,2-diacyl-sn-glyceryl-L-cysteinyl-[prolipoprotein] + sn-glycerol 1-phosphate + H(+)</text>
        <dbReference type="Rhea" id="RHEA:56712"/>
        <dbReference type="Rhea" id="RHEA-COMP:14679"/>
        <dbReference type="Rhea" id="RHEA-COMP:14680"/>
        <dbReference type="ChEBI" id="CHEBI:15378"/>
        <dbReference type="ChEBI" id="CHEBI:29950"/>
        <dbReference type="ChEBI" id="CHEBI:57685"/>
        <dbReference type="ChEBI" id="CHEBI:64716"/>
        <dbReference type="ChEBI" id="CHEBI:140658"/>
        <dbReference type="EC" id="2.5.1.145"/>
    </reaction>
</comment>
<evidence type="ECO:0000256" key="5">
    <source>
        <dbReference type="ARBA" id="ARBA00022989"/>
    </source>
</evidence>
<comment type="pathway">
    <text evidence="7">Protein modification; lipoprotein biosynthesis (diacylglyceryl transfer).</text>
</comment>
<comment type="function">
    <text evidence="7">Catalyzes the transfer of the diacylglyceryl group from phosphatidylglycerol to the sulfhydryl group of the N-terminal cysteine of a prolipoprotein, the first step in the formation of mature lipoproteins.</text>
</comment>
<dbReference type="PANTHER" id="PTHR30589">
    <property type="entry name" value="PROLIPOPROTEIN DIACYLGLYCERYL TRANSFERASE"/>
    <property type="match status" value="1"/>
</dbReference>
<keyword evidence="5 7" id="KW-1133">Transmembrane helix</keyword>
<dbReference type="STRING" id="984262.SGRA_3033"/>
<dbReference type="KEGG" id="sgn:SGRA_3033"/>
<keyword evidence="4 7" id="KW-0812">Transmembrane</keyword>
<dbReference type="GO" id="GO:0042158">
    <property type="term" value="P:lipoprotein biosynthetic process"/>
    <property type="evidence" value="ECO:0007669"/>
    <property type="project" value="UniProtKB-UniRule"/>
</dbReference>
<feature type="transmembrane region" description="Helical" evidence="7">
    <location>
        <begin position="193"/>
        <end position="210"/>
    </location>
</feature>
<keyword evidence="7" id="KW-0997">Cell inner membrane</keyword>
<keyword evidence="9" id="KW-1185">Reference proteome</keyword>
<organism evidence="8 9">
    <name type="scientific">Saprospira grandis (strain Lewin)</name>
    <dbReference type="NCBI Taxonomy" id="984262"/>
    <lineage>
        <taxon>Bacteria</taxon>
        <taxon>Pseudomonadati</taxon>
        <taxon>Bacteroidota</taxon>
        <taxon>Saprospiria</taxon>
        <taxon>Saprospirales</taxon>
        <taxon>Saprospiraceae</taxon>
        <taxon>Saprospira</taxon>
    </lineage>
</organism>
<gene>
    <name evidence="7" type="primary">lgt</name>
    <name evidence="8" type="ordered locus">SGRA_3033</name>
</gene>
<reference evidence="8 9" key="1">
    <citation type="journal article" date="2012" name="Stand. Genomic Sci.">
        <title>Complete genome sequencing and analysis of Saprospira grandis str. Lewin, a predatory marine bacterium.</title>
        <authorList>
            <person name="Saw J.H."/>
            <person name="Yuryev A."/>
            <person name="Kanbe M."/>
            <person name="Hou S."/>
            <person name="Young A.G."/>
            <person name="Aizawa S."/>
            <person name="Alam M."/>
        </authorList>
    </citation>
    <scope>NUCLEOTIDE SEQUENCE [LARGE SCALE GENOMIC DNA]</scope>
    <source>
        <strain evidence="8 9">Lewin</strain>
    </source>
</reference>
<dbReference type="HOGENOM" id="CLU_013386_1_0_10"/>
<protein>
    <recommendedName>
        <fullName evidence="7">Phosphatidylglycerol--prolipoprotein diacylglyceryl transferase</fullName>
        <ecNumber evidence="7">2.5.1.145</ecNumber>
    </recommendedName>
</protein>
<name>H6KZI5_SAPGL</name>
<accession>H6KZI5</accession>
<feature type="binding site" evidence="7">
    <location>
        <position position="152"/>
    </location>
    <ligand>
        <name>a 1,2-diacyl-sn-glycero-3-phospho-(1'-sn-glycerol)</name>
        <dbReference type="ChEBI" id="CHEBI:64716"/>
    </ligand>
</feature>
<keyword evidence="3 7" id="KW-0808">Transferase</keyword>
<dbReference type="GO" id="GO:0005886">
    <property type="term" value="C:plasma membrane"/>
    <property type="evidence" value="ECO:0007669"/>
    <property type="project" value="UniProtKB-SubCell"/>
</dbReference>
<comment type="similarity">
    <text evidence="1 7">Belongs to the Lgt family.</text>
</comment>
<dbReference type="GO" id="GO:0008961">
    <property type="term" value="F:phosphatidylglycerol-prolipoprotein diacylglyceryl transferase activity"/>
    <property type="evidence" value="ECO:0007669"/>
    <property type="project" value="UniProtKB-UniRule"/>
</dbReference>
<feature type="transmembrane region" description="Helical" evidence="7">
    <location>
        <begin position="26"/>
        <end position="47"/>
    </location>
</feature>
<feature type="transmembrane region" description="Helical" evidence="7">
    <location>
        <begin position="222"/>
        <end position="239"/>
    </location>
</feature>
<comment type="subcellular location">
    <subcellularLocation>
        <location evidence="7">Cell inner membrane</location>
        <topology evidence="7">Multi-pass membrane protein</topology>
    </subcellularLocation>
</comment>
<evidence type="ECO:0000313" key="9">
    <source>
        <dbReference type="Proteomes" id="UP000007519"/>
    </source>
</evidence>
<feature type="transmembrane region" description="Helical" evidence="7">
    <location>
        <begin position="133"/>
        <end position="151"/>
    </location>
</feature>
<dbReference type="EC" id="2.5.1.145" evidence="7"/>
<keyword evidence="6 7" id="KW-0472">Membrane</keyword>
<dbReference type="EMBL" id="CP002831">
    <property type="protein sequence ID" value="AFC25761.1"/>
    <property type="molecule type" value="Genomic_DNA"/>
</dbReference>
<dbReference type="Pfam" id="PF01790">
    <property type="entry name" value="LGT"/>
    <property type="match status" value="1"/>
</dbReference>
<sequence>MNFLLNYIPWSPDPVLLRFGSFELRYYSLFFAFGFILGYMIILRLVKKEGEKPELLDQFLMYVVVGTILGARLGHCIFYDWEYFSQHPLEMFLPVQFEPEFQFTGFRGLASHGGAFGITAALLLLARRQKKSIFWYLDKLAVVVPLAGMFIRLGNLMNSEIVGEPTDLPWAFQFRLMSSHDGDPMEPRHPSQLYEAISYLAIFGFMFWYYAKRYGKVQQGQVFGVFFALLFFDRFLLEYTKINEGISEDALINMGQILSIPFILIGLYLAWSKNKPPTPKTY</sequence>
<dbReference type="eggNOG" id="COG0682">
    <property type="taxonomic scope" value="Bacteria"/>
</dbReference>
<proteinExistence type="inferred from homology"/>
<feature type="transmembrane region" description="Helical" evidence="7">
    <location>
        <begin position="59"/>
        <end position="81"/>
    </location>
</feature>
<dbReference type="UniPathway" id="UPA00664"/>
<dbReference type="InterPro" id="IPR001640">
    <property type="entry name" value="Lgt"/>
</dbReference>
<dbReference type="OrthoDB" id="871140at2"/>
<dbReference type="PANTHER" id="PTHR30589:SF0">
    <property type="entry name" value="PHOSPHATIDYLGLYCEROL--PROLIPOPROTEIN DIACYLGLYCERYL TRANSFERASE"/>
    <property type="match status" value="1"/>
</dbReference>